<name>A0AA88F4K6_RHIRH</name>
<organism evidence="1 2">
    <name type="scientific">Rhizobium rhizogenes</name>
    <name type="common">Agrobacterium rhizogenes</name>
    <dbReference type="NCBI Taxonomy" id="359"/>
    <lineage>
        <taxon>Bacteria</taxon>
        <taxon>Pseudomonadati</taxon>
        <taxon>Pseudomonadota</taxon>
        <taxon>Alphaproteobacteria</taxon>
        <taxon>Hyphomicrobiales</taxon>
        <taxon>Rhizobiaceae</taxon>
        <taxon>Rhizobium/Agrobacterium group</taxon>
        <taxon>Rhizobium</taxon>
    </lineage>
</organism>
<protein>
    <submittedName>
        <fullName evidence="1">Uncharacterized protein</fullName>
    </submittedName>
</protein>
<reference evidence="1 2" key="1">
    <citation type="submission" date="2018-08" db="EMBL/GenBank/DDBJ databases">
        <title>Crown Gall in kiwifruit.</title>
        <authorList>
            <person name="Visnovsky S.B."/>
            <person name="Pitman A.R."/>
        </authorList>
    </citation>
    <scope>NUCLEOTIDE SEQUENCE [LARGE SCALE GENOMIC DNA]</scope>
    <source>
        <strain evidence="1 2">SBV_302_78_2</strain>
    </source>
</reference>
<dbReference type="RefSeq" id="WP_149898076.1">
    <property type="nucleotide sequence ID" value="NZ_QRFF01000001.1"/>
</dbReference>
<accession>A0AA88F4K6</accession>
<sequence>MTSKYRAEQYISISASESGTELELQMVVDFTVHPGAPATTIDPAELTSAEVNNSQFFLMQNGKPKPEPVSMMVWMIDRFTEGGAFQEWLLSEAADQHQAALEDYADQRREMMQEERL</sequence>
<evidence type="ECO:0000313" key="1">
    <source>
        <dbReference type="EMBL" id="KAA3504630.1"/>
    </source>
</evidence>
<gene>
    <name evidence="1" type="ORF">DXM27_05315</name>
</gene>
<proteinExistence type="predicted"/>
<dbReference type="AlphaFoldDB" id="A0AA88F4K6"/>
<evidence type="ECO:0000313" key="2">
    <source>
        <dbReference type="Proteomes" id="UP000473658"/>
    </source>
</evidence>
<dbReference type="Proteomes" id="UP000473658">
    <property type="component" value="Unassembled WGS sequence"/>
</dbReference>
<dbReference type="EMBL" id="QRFF01000001">
    <property type="protein sequence ID" value="KAA3504630.1"/>
    <property type="molecule type" value="Genomic_DNA"/>
</dbReference>
<comment type="caution">
    <text evidence="1">The sequence shown here is derived from an EMBL/GenBank/DDBJ whole genome shotgun (WGS) entry which is preliminary data.</text>
</comment>